<evidence type="ECO:0000313" key="3">
    <source>
        <dbReference type="Proteomes" id="UP001244011"/>
    </source>
</evidence>
<feature type="compositionally biased region" description="Basic and acidic residues" evidence="1">
    <location>
        <begin position="42"/>
        <end position="75"/>
    </location>
</feature>
<organism evidence="2 3">
    <name type="scientific">Phialemonium atrogriseum</name>
    <dbReference type="NCBI Taxonomy" id="1093897"/>
    <lineage>
        <taxon>Eukaryota</taxon>
        <taxon>Fungi</taxon>
        <taxon>Dikarya</taxon>
        <taxon>Ascomycota</taxon>
        <taxon>Pezizomycotina</taxon>
        <taxon>Sordariomycetes</taxon>
        <taxon>Sordariomycetidae</taxon>
        <taxon>Cephalothecales</taxon>
        <taxon>Cephalothecaceae</taxon>
        <taxon>Phialemonium</taxon>
    </lineage>
</organism>
<proteinExistence type="predicted"/>
<keyword evidence="3" id="KW-1185">Reference proteome</keyword>
<feature type="compositionally biased region" description="Basic and acidic residues" evidence="1">
    <location>
        <begin position="1"/>
        <end position="20"/>
    </location>
</feature>
<evidence type="ECO:0000313" key="2">
    <source>
        <dbReference type="EMBL" id="KAK1770040.1"/>
    </source>
</evidence>
<name>A0AAJ0FRE0_9PEZI</name>
<sequence>MGREDRNKDRKVTGKGPDVRKHLKTLQSTVSNKPGSSKKPKPMAEGKKATAKAEGKKATAKAEGKKATAKADGKKATTMAEGKNATPMEAVADEDVPRPKSPPGNIVELAPNIRLRYTPQPALDRKNLRAPNVGIFVKQACNMRSGGQKKFFRNLYIARTIISTFSTALAIKEVYRPDGLNSFTAKVAEEIPKSTSKPAPMWQPTGSSVKLCMYFALDARRMFVRGGMGPSGAFLKNVLDATNTNEEWKQMNRLVDTLSELIDRWLELMGELPAWATEDGKPETAVMGDESGEGLFDVLSDGLAGLNLNGIQSKASPFRSFRWVDNIFVHPPNVRCLFEKDRLVYASPNSSHLPSSGSQPALNDDALLRLLLSDRDSEWDQESHAGTKVHRQTRGIDKPLSMGDHEYDEGCSMEGSPNLETASLRMVSQE</sequence>
<dbReference type="RefSeq" id="XP_060286253.1">
    <property type="nucleotide sequence ID" value="XM_060425928.1"/>
</dbReference>
<dbReference type="EMBL" id="MU839001">
    <property type="protein sequence ID" value="KAK1770040.1"/>
    <property type="molecule type" value="Genomic_DNA"/>
</dbReference>
<protein>
    <submittedName>
        <fullName evidence="2">Uncharacterized protein</fullName>
    </submittedName>
</protein>
<dbReference type="AlphaFoldDB" id="A0AAJ0FRE0"/>
<dbReference type="Proteomes" id="UP001244011">
    <property type="component" value="Unassembled WGS sequence"/>
</dbReference>
<feature type="compositionally biased region" description="Polar residues" evidence="1">
    <location>
        <begin position="418"/>
        <end position="430"/>
    </location>
</feature>
<comment type="caution">
    <text evidence="2">The sequence shown here is derived from an EMBL/GenBank/DDBJ whole genome shotgun (WGS) entry which is preliminary data.</text>
</comment>
<reference evidence="2" key="1">
    <citation type="submission" date="2023-06" db="EMBL/GenBank/DDBJ databases">
        <title>Genome-scale phylogeny and comparative genomics of the fungal order Sordariales.</title>
        <authorList>
            <consortium name="Lawrence Berkeley National Laboratory"/>
            <person name="Hensen N."/>
            <person name="Bonometti L."/>
            <person name="Westerberg I."/>
            <person name="Brannstrom I.O."/>
            <person name="Guillou S."/>
            <person name="Cros-Aarteil S."/>
            <person name="Calhoun S."/>
            <person name="Haridas S."/>
            <person name="Kuo A."/>
            <person name="Mondo S."/>
            <person name="Pangilinan J."/>
            <person name="Riley R."/>
            <person name="Labutti K."/>
            <person name="Andreopoulos B."/>
            <person name="Lipzen A."/>
            <person name="Chen C."/>
            <person name="Yanf M."/>
            <person name="Daum C."/>
            <person name="Ng V."/>
            <person name="Clum A."/>
            <person name="Steindorff A."/>
            <person name="Ohm R."/>
            <person name="Martin F."/>
            <person name="Silar P."/>
            <person name="Natvig D."/>
            <person name="Lalanne C."/>
            <person name="Gautier V."/>
            <person name="Ament-Velasquez S.L."/>
            <person name="Kruys A."/>
            <person name="Hutchinson M.I."/>
            <person name="Powell A.J."/>
            <person name="Barry K."/>
            <person name="Miller A.N."/>
            <person name="Grigoriev I.V."/>
            <person name="Debuchy R."/>
            <person name="Gladieux P."/>
            <person name="Thoren M.H."/>
            <person name="Johannesson H."/>
        </authorList>
    </citation>
    <scope>NUCLEOTIDE SEQUENCE</scope>
    <source>
        <strain evidence="2">8032-3</strain>
    </source>
</reference>
<dbReference type="GeneID" id="85309115"/>
<evidence type="ECO:0000256" key="1">
    <source>
        <dbReference type="SAM" id="MobiDB-lite"/>
    </source>
</evidence>
<accession>A0AAJ0FRE0</accession>
<gene>
    <name evidence="2" type="ORF">QBC33DRAFT_512707</name>
</gene>
<feature type="region of interest" description="Disordered" evidence="1">
    <location>
        <begin position="1"/>
        <end position="105"/>
    </location>
</feature>
<feature type="region of interest" description="Disordered" evidence="1">
    <location>
        <begin position="379"/>
        <end position="430"/>
    </location>
</feature>